<gene>
    <name evidence="3" type="ORF">HHK36_012661</name>
</gene>
<dbReference type="Gene3D" id="3.30.70.2890">
    <property type="entry name" value="XS domain"/>
    <property type="match status" value="1"/>
</dbReference>
<feature type="region of interest" description="Disordered" evidence="1">
    <location>
        <begin position="254"/>
        <end position="300"/>
    </location>
</feature>
<dbReference type="AlphaFoldDB" id="A0A834Z951"/>
<name>A0A834Z951_TETSI</name>
<accession>A0A834Z951</accession>
<feature type="region of interest" description="Disordered" evidence="1">
    <location>
        <begin position="210"/>
        <end position="236"/>
    </location>
</feature>
<feature type="compositionally biased region" description="Basic and acidic residues" evidence="1">
    <location>
        <begin position="224"/>
        <end position="236"/>
    </location>
</feature>
<dbReference type="Pfam" id="PF03468">
    <property type="entry name" value="XS"/>
    <property type="match status" value="1"/>
</dbReference>
<reference evidence="3 4" key="1">
    <citation type="submission" date="2020-04" db="EMBL/GenBank/DDBJ databases">
        <title>Plant Genome Project.</title>
        <authorList>
            <person name="Zhang R.-G."/>
        </authorList>
    </citation>
    <scope>NUCLEOTIDE SEQUENCE [LARGE SCALE GENOMIC DNA]</scope>
    <source>
        <strain evidence="3">YNK0</strain>
        <tissue evidence="3">Leaf</tissue>
    </source>
</reference>
<organism evidence="3 4">
    <name type="scientific">Tetracentron sinense</name>
    <name type="common">Spur-leaf</name>
    <dbReference type="NCBI Taxonomy" id="13715"/>
    <lineage>
        <taxon>Eukaryota</taxon>
        <taxon>Viridiplantae</taxon>
        <taxon>Streptophyta</taxon>
        <taxon>Embryophyta</taxon>
        <taxon>Tracheophyta</taxon>
        <taxon>Spermatophyta</taxon>
        <taxon>Magnoliopsida</taxon>
        <taxon>Trochodendrales</taxon>
        <taxon>Trochodendraceae</taxon>
        <taxon>Tetracentron</taxon>
    </lineage>
</organism>
<keyword evidence="4" id="KW-1185">Reference proteome</keyword>
<sequence>MKSQKMAGGNPKGSSHKPSPSSSHRKTRWESDSNPPSAHDSAAPGDSKPTKPSSSSKDAPSPGPNPGPSKLMLDGVPPSGPSPFPPPGAGAGAGARFPFPDPADMGPPPPSAYGFHMLERRTIVLADGSVRSYFALPPDYQDFPAQGRPMGDSERFLPFGSGSHGPEPGGPGGLGFNRRFPPGGPMSPEGFRHDRDERFGRGGQFDYWNSLGLDGRNPMPQEGSLKRKYGDEDERDVRDGRDEFARQRQQLLHYGNPSSNPNGFPLGSGDRADYLAGTSSPFRRDQMESGRGIDDLRSSKHMKVGGDYGNLPSKRALPGDFVIPKLPDVDPHALKKAFLRFVKLLNENESQKKNYLEDGKHGPLQCLVCDRSMSLPHDSFAEQNFVGVRPAVVAADDEPLVSIEASPSQGPTIGWSRVIGLLPCVILENPPEYCMMQLCKGFFFCEETPLGRLTQPSFERAKFVDLILKDANGVHITIFEGGMSTGESKDQNIFMFNGPGESKDFPDVHGLIMHAYNIQNSDLHVDHLGLHKALCVLMGWNYAKPPDNSKTYQSLSADEAAANKDDLIMWPPVVIIHNTNTGRGKGGRMEGMGNKVMDTKLRDLGFGGGKSRAMYGKDGHMGTTSVKFAGDQSGLREAMRLAEFFKKDNHGREGWARAQFLQSDKDDENNPNLVKVDERTGKKNRILYGYLGTASDMDRVDFESRNRAAIESRKELEP</sequence>
<feature type="region of interest" description="Disordered" evidence="1">
    <location>
        <begin position="144"/>
        <end position="197"/>
    </location>
</feature>
<dbReference type="InterPro" id="IPR005380">
    <property type="entry name" value="XS_domain"/>
</dbReference>
<dbReference type="Proteomes" id="UP000655225">
    <property type="component" value="Unassembled WGS sequence"/>
</dbReference>
<dbReference type="PANTHER" id="PTHR46619">
    <property type="entry name" value="RNA RECOGNITION MOTIF XS DOMAIN PROTEIN-RELATED"/>
    <property type="match status" value="1"/>
</dbReference>
<comment type="caution">
    <text evidence="3">The sequence shown here is derived from an EMBL/GenBank/DDBJ whole genome shotgun (WGS) entry which is preliminary data.</text>
</comment>
<feature type="region of interest" description="Disordered" evidence="1">
    <location>
        <begin position="1"/>
        <end position="112"/>
    </location>
</feature>
<feature type="compositionally biased region" description="Pro residues" evidence="1">
    <location>
        <begin position="99"/>
        <end position="111"/>
    </location>
</feature>
<feature type="compositionally biased region" description="Pro residues" evidence="1">
    <location>
        <begin position="78"/>
        <end position="88"/>
    </location>
</feature>
<feature type="compositionally biased region" description="Basic and acidic residues" evidence="1">
    <location>
        <begin position="282"/>
        <end position="298"/>
    </location>
</feature>
<dbReference type="InterPro" id="IPR038588">
    <property type="entry name" value="XS_domain_sf"/>
</dbReference>
<dbReference type="EMBL" id="JABCRI010000008">
    <property type="protein sequence ID" value="KAF8401715.1"/>
    <property type="molecule type" value="Genomic_DNA"/>
</dbReference>
<proteinExistence type="predicted"/>
<evidence type="ECO:0000256" key="1">
    <source>
        <dbReference type="SAM" id="MobiDB-lite"/>
    </source>
</evidence>
<protein>
    <recommendedName>
        <fullName evidence="2">XS domain-containing protein</fullName>
    </recommendedName>
</protein>
<dbReference type="GO" id="GO:0031047">
    <property type="term" value="P:regulatory ncRNA-mediated gene silencing"/>
    <property type="evidence" value="ECO:0007669"/>
    <property type="project" value="InterPro"/>
</dbReference>
<feature type="compositionally biased region" description="Low complexity" evidence="1">
    <location>
        <begin position="44"/>
        <end position="60"/>
    </location>
</feature>
<evidence type="ECO:0000313" key="4">
    <source>
        <dbReference type="Proteomes" id="UP000655225"/>
    </source>
</evidence>
<evidence type="ECO:0000313" key="3">
    <source>
        <dbReference type="EMBL" id="KAF8401715.1"/>
    </source>
</evidence>
<feature type="compositionally biased region" description="Low complexity" evidence="1">
    <location>
        <begin position="8"/>
        <end position="22"/>
    </location>
</feature>
<dbReference type="OMA" id="HITIFEG"/>
<dbReference type="PANTHER" id="PTHR46619:SF3">
    <property type="entry name" value="RNA RECOGNITION MOTIF XS DOMAIN PROTEIN"/>
    <property type="match status" value="1"/>
</dbReference>
<dbReference type="OrthoDB" id="1915348at2759"/>
<feature type="domain" description="XS" evidence="2">
    <location>
        <begin position="565"/>
        <end position="698"/>
    </location>
</feature>
<evidence type="ECO:0000259" key="2">
    <source>
        <dbReference type="Pfam" id="PF03468"/>
    </source>
</evidence>